<dbReference type="RefSeq" id="WP_003327437.1">
    <property type="nucleotide sequence ID" value="NC_014639.1"/>
</dbReference>
<evidence type="ECO:0000313" key="2">
    <source>
        <dbReference type="Proteomes" id="UP000006867"/>
    </source>
</evidence>
<reference evidence="1 2" key="1">
    <citation type="journal article" date="2011" name="Front. Microbiol.">
        <title>Genomic signatures of strain selection and enhancement in Bacillus atrophaeus var. globigii, a historical biowarfare simulant.</title>
        <authorList>
            <person name="Gibbons H.S."/>
            <person name="Broomall S.M."/>
            <person name="McNew L.A."/>
            <person name="Daligault H."/>
            <person name="Chapman C."/>
            <person name="Bruce D."/>
            <person name="Karavis M."/>
            <person name="Krepps M."/>
            <person name="McGregor P.A."/>
            <person name="Hong C."/>
            <person name="Park K.H."/>
            <person name="Akmal A."/>
            <person name="Feldman A."/>
            <person name="Lin J.S."/>
            <person name="Chang W.E."/>
            <person name="Higgs B.W."/>
            <person name="Demirev P."/>
            <person name="Lindquist J."/>
            <person name="Liem A."/>
            <person name="Fochler E."/>
            <person name="Read T.D."/>
            <person name="Tapia R."/>
            <person name="Johnson S."/>
            <person name="Bishop-Lilly K.A."/>
            <person name="Detter C."/>
            <person name="Han C."/>
            <person name="Sozhamannan S."/>
            <person name="Rosenzweig C.N."/>
            <person name="Skowronski E.W."/>
        </authorList>
    </citation>
    <scope>NUCLEOTIDE SEQUENCE [LARGE SCALE GENOMIC DNA]</scope>
    <source>
        <strain evidence="1 2">1942</strain>
    </source>
</reference>
<dbReference type="InterPro" id="IPR020288">
    <property type="entry name" value="Sheath_initiator"/>
</dbReference>
<evidence type="ECO:0000313" key="1">
    <source>
        <dbReference type="EMBL" id="ADP31760.1"/>
    </source>
</evidence>
<accession>A0ABM5LV83</accession>
<dbReference type="Proteomes" id="UP000006867">
    <property type="component" value="Chromosome"/>
</dbReference>
<protein>
    <recommendedName>
        <fullName evidence="3">DUF2634 domain-containing protein</fullName>
    </recommendedName>
</protein>
<dbReference type="Pfam" id="PF10934">
    <property type="entry name" value="Sheath_initiator"/>
    <property type="match status" value="1"/>
</dbReference>
<dbReference type="EMBL" id="CP002207">
    <property type="protein sequence ID" value="ADP31760.1"/>
    <property type="molecule type" value="Genomic_DNA"/>
</dbReference>
<dbReference type="Gene3D" id="3.10.450.40">
    <property type="match status" value="1"/>
</dbReference>
<sequence>MALTPEVDFEDIEDGLEPIETSRTYYIDFDNGHITNELITGLEAIRQFVYIALHTERYSYSVFSHDLGNELQEVLSDSETTETYKKMEIPRLIEEALIYDDRISAVTDFEIEKKDDAFFVSFIVETDEGKLEIEEVIGEDV</sequence>
<gene>
    <name evidence="1" type="ordered locus">BATR1942_04030</name>
</gene>
<keyword evidence="2" id="KW-1185">Reference proteome</keyword>
<evidence type="ECO:0008006" key="3">
    <source>
        <dbReference type="Google" id="ProtNLM"/>
    </source>
</evidence>
<organism evidence="1 2">
    <name type="scientific">Bacillus atrophaeus (strain 1942)</name>
    <dbReference type="NCBI Taxonomy" id="720555"/>
    <lineage>
        <taxon>Bacteria</taxon>
        <taxon>Bacillati</taxon>
        <taxon>Bacillota</taxon>
        <taxon>Bacilli</taxon>
        <taxon>Bacillales</taxon>
        <taxon>Bacillaceae</taxon>
        <taxon>Bacillus</taxon>
    </lineage>
</organism>
<name>A0ABM5LV83_BACA1</name>
<proteinExistence type="predicted"/>